<evidence type="ECO:0000313" key="4">
    <source>
        <dbReference type="Proteomes" id="UP001153328"/>
    </source>
</evidence>
<dbReference type="SUPFAM" id="SSF46955">
    <property type="entry name" value="Putative DNA-binding domain"/>
    <property type="match status" value="1"/>
</dbReference>
<dbReference type="SMART" id="SM00422">
    <property type="entry name" value="HTH_MERR"/>
    <property type="match status" value="1"/>
</dbReference>
<dbReference type="GO" id="GO:0003677">
    <property type="term" value="F:DNA binding"/>
    <property type="evidence" value="ECO:0007669"/>
    <property type="project" value="UniProtKB-KW"/>
</dbReference>
<dbReference type="PRINTS" id="PR00040">
    <property type="entry name" value="HTHMERR"/>
</dbReference>
<dbReference type="EMBL" id="CAJVAX010000012">
    <property type="protein sequence ID" value="CAG7624652.1"/>
    <property type="molecule type" value="Genomic_DNA"/>
</dbReference>
<dbReference type="Pfam" id="PF13411">
    <property type="entry name" value="MerR_1"/>
    <property type="match status" value="1"/>
</dbReference>
<proteinExistence type="predicted"/>
<evidence type="ECO:0000313" key="3">
    <source>
        <dbReference type="EMBL" id="CAG7624652.1"/>
    </source>
</evidence>
<dbReference type="Gene3D" id="1.10.1660.10">
    <property type="match status" value="1"/>
</dbReference>
<dbReference type="InterPro" id="IPR000551">
    <property type="entry name" value="MerR-type_HTH_dom"/>
</dbReference>
<organism evidence="3 4">
    <name type="scientific">Actinacidiphila bryophytorum</name>
    <dbReference type="NCBI Taxonomy" id="1436133"/>
    <lineage>
        <taxon>Bacteria</taxon>
        <taxon>Bacillati</taxon>
        <taxon>Actinomycetota</taxon>
        <taxon>Actinomycetes</taxon>
        <taxon>Kitasatosporales</taxon>
        <taxon>Streptomycetaceae</taxon>
        <taxon>Actinacidiphila</taxon>
    </lineage>
</organism>
<dbReference type="RefSeq" id="WP_205042236.1">
    <property type="nucleotide sequence ID" value="NZ_CAJVAX010000012.1"/>
</dbReference>
<comment type="caution">
    <text evidence="3">The sequence shown here is derived from an EMBL/GenBank/DDBJ whole genome shotgun (WGS) entry which is preliminary data.</text>
</comment>
<evidence type="ECO:0000259" key="2">
    <source>
        <dbReference type="PROSITE" id="PS50937"/>
    </source>
</evidence>
<dbReference type="AlphaFoldDB" id="A0A9W4ED81"/>
<evidence type="ECO:0000256" key="1">
    <source>
        <dbReference type="ARBA" id="ARBA00023125"/>
    </source>
</evidence>
<keyword evidence="1 3" id="KW-0238">DNA-binding</keyword>
<feature type="domain" description="HTH merR-type" evidence="2">
    <location>
        <begin position="1"/>
        <end position="69"/>
    </location>
</feature>
<dbReference type="InterPro" id="IPR009061">
    <property type="entry name" value="DNA-bd_dom_put_sf"/>
</dbReference>
<dbReference type="PANTHER" id="PTHR30204">
    <property type="entry name" value="REDOX-CYCLING DRUG-SENSING TRANSCRIPTIONAL ACTIVATOR SOXR"/>
    <property type="match status" value="1"/>
</dbReference>
<protein>
    <submittedName>
        <fullName evidence="3">DNA-binding transcriptional regulator, MerR family</fullName>
    </submittedName>
</protein>
<name>A0A9W4ED81_9ACTN</name>
<dbReference type="PROSITE" id="PS50937">
    <property type="entry name" value="HTH_MERR_2"/>
    <property type="match status" value="1"/>
</dbReference>
<dbReference type="PANTHER" id="PTHR30204:SF93">
    <property type="entry name" value="HTH MERR-TYPE DOMAIN-CONTAINING PROTEIN"/>
    <property type="match status" value="1"/>
</dbReference>
<reference evidence="3" key="1">
    <citation type="submission" date="2021-06" db="EMBL/GenBank/DDBJ databases">
        <authorList>
            <person name="Arsene-Ploetze F."/>
        </authorList>
    </citation>
    <scope>NUCLEOTIDE SEQUENCE</scope>
    <source>
        <strain evidence="3">SBRY1</strain>
    </source>
</reference>
<keyword evidence="4" id="KW-1185">Reference proteome</keyword>
<dbReference type="Proteomes" id="UP001153328">
    <property type="component" value="Unassembled WGS sequence"/>
</dbReference>
<dbReference type="InterPro" id="IPR047057">
    <property type="entry name" value="MerR_fam"/>
</dbReference>
<sequence length="117" mass="12436">MKIGEAAAAAGTTPRALRFYEARGLLAAPARTAAGQRLYTPRDVAVIRLIRELLAQGLTVEDLRECAARLPMLLAVPRPACAPGGIVDRRIAVLTAEISRLTALRDALARPAASPLR</sequence>
<dbReference type="GO" id="GO:0003700">
    <property type="term" value="F:DNA-binding transcription factor activity"/>
    <property type="evidence" value="ECO:0007669"/>
    <property type="project" value="InterPro"/>
</dbReference>
<accession>A0A9W4ED81</accession>
<gene>
    <name evidence="3" type="ORF">SBRY_20075</name>
</gene>